<dbReference type="KEGG" id="krh:KRH_21900"/>
<sequence>MTGCAGGPSPEPQGTTATSSPASAGGSTESALPQAQGVTPAEANSADTYELTQSYTDPDKLFTVKYPKDWTAQQNRGYLELTSPNGKVTGTVASTKARPPKGDWFTRPSHPLIGHETPLGEQLKTKVYTYASYIAAPSRKDTGDSVLWGLTESDNKGIVHLKNKGNPAELWAEFHYGPVNEGNRPLSQRKGVELVNEINQTDDAGTVDAILKSVRAGA</sequence>
<dbReference type="Proteomes" id="UP000008838">
    <property type="component" value="Chromosome"/>
</dbReference>
<evidence type="ECO:0000313" key="3">
    <source>
        <dbReference type="Proteomes" id="UP000008838"/>
    </source>
</evidence>
<organism evidence="2 3">
    <name type="scientific">Kocuria rhizophila (strain ATCC 9341 / DSM 348 / NBRC 103217 / DC2201)</name>
    <dbReference type="NCBI Taxonomy" id="378753"/>
    <lineage>
        <taxon>Bacteria</taxon>
        <taxon>Bacillati</taxon>
        <taxon>Actinomycetota</taxon>
        <taxon>Actinomycetes</taxon>
        <taxon>Micrococcales</taxon>
        <taxon>Micrococcaceae</taxon>
        <taxon>Kocuria</taxon>
    </lineage>
</organism>
<dbReference type="eggNOG" id="ENOG5032A14">
    <property type="taxonomic scope" value="Bacteria"/>
</dbReference>
<keyword evidence="3" id="KW-1185">Reference proteome</keyword>
<accession>B2GI25</accession>
<evidence type="ECO:0000313" key="2">
    <source>
        <dbReference type="EMBL" id="BAG30537.1"/>
    </source>
</evidence>
<dbReference type="AlphaFoldDB" id="B2GI25"/>
<protein>
    <submittedName>
        <fullName evidence="2">Uncharacterized protein</fullName>
    </submittedName>
</protein>
<name>B2GI25_KOCRD</name>
<proteinExistence type="predicted"/>
<evidence type="ECO:0000256" key="1">
    <source>
        <dbReference type="SAM" id="MobiDB-lite"/>
    </source>
</evidence>
<feature type="compositionally biased region" description="Low complexity" evidence="1">
    <location>
        <begin position="14"/>
        <end position="31"/>
    </location>
</feature>
<dbReference type="EMBL" id="AP009152">
    <property type="protein sequence ID" value="BAG30537.1"/>
    <property type="molecule type" value="Genomic_DNA"/>
</dbReference>
<reference evidence="2 3" key="1">
    <citation type="journal article" date="2008" name="J. Bacteriol.">
        <title>Complete genome sequence of the soil actinomycete Kocuria rhizophila.</title>
        <authorList>
            <person name="Takarada H."/>
            <person name="Sekine M."/>
            <person name="Kosugi H."/>
            <person name="Matsuo Y."/>
            <person name="Fujisawa T."/>
            <person name="Omata S."/>
            <person name="Kishi E."/>
            <person name="Shimizu A."/>
            <person name="Tsukatani N."/>
            <person name="Tanikawa S."/>
            <person name="Fujita N."/>
            <person name="Harayama S."/>
        </authorList>
    </citation>
    <scope>NUCLEOTIDE SEQUENCE [LARGE SCALE GENOMIC DNA]</scope>
    <source>
        <strain evidence="3">ATCC 9341 / DSM 348 / NBRC 103217 / DC2201</strain>
    </source>
</reference>
<feature type="region of interest" description="Disordered" evidence="1">
    <location>
        <begin position="1"/>
        <end position="54"/>
    </location>
</feature>
<feature type="compositionally biased region" description="Polar residues" evidence="1">
    <location>
        <begin position="45"/>
        <end position="54"/>
    </location>
</feature>
<feature type="region of interest" description="Disordered" evidence="1">
    <location>
        <begin position="80"/>
        <end position="111"/>
    </location>
</feature>
<feature type="compositionally biased region" description="Polar residues" evidence="1">
    <location>
        <begin position="80"/>
        <end position="94"/>
    </location>
</feature>
<gene>
    <name evidence="2" type="ordered locus">KRH_21900</name>
</gene>
<dbReference type="HOGENOM" id="CLU_1265562_0_0_11"/>